<dbReference type="Pfam" id="PF25593">
    <property type="entry name" value="GldD_lipo"/>
    <property type="match status" value="1"/>
</dbReference>
<name>A0A1M5WC99_9FLAO</name>
<organism evidence="1 2">
    <name type="scientific">Leeuwenhoekiella palythoae</name>
    <dbReference type="NCBI Taxonomy" id="573501"/>
    <lineage>
        <taxon>Bacteria</taxon>
        <taxon>Pseudomonadati</taxon>
        <taxon>Bacteroidota</taxon>
        <taxon>Flavobacteriia</taxon>
        <taxon>Flavobacteriales</taxon>
        <taxon>Flavobacteriaceae</taxon>
        <taxon>Leeuwenhoekiella</taxon>
    </lineage>
</organism>
<dbReference type="AlphaFoldDB" id="A0A1M5WC99"/>
<sequence length="188" mass="21734">MKQFRKYCFIAFCCGILFSCKEEVLPKPDGFLALDYDKPDYTAYTSTDCPYEFMKNTKAVVRYKNDCSAVLEYPEMNGALYLTYRPVDNNIKELLVDAQKLTYEHVVKADNIAEEKYVNDYHGVYGMFYDVAGNAASQSQFYVTDSTSHFITGSIYFNVTPNYDSILPAAAYLKYDIRHLMESLKWKK</sequence>
<reference evidence="2" key="1">
    <citation type="submission" date="2016-11" db="EMBL/GenBank/DDBJ databases">
        <authorList>
            <person name="Varghese N."/>
            <person name="Submissions S."/>
        </authorList>
    </citation>
    <scope>NUCLEOTIDE SEQUENCE [LARGE SCALE GENOMIC DNA]</scope>
    <source>
        <strain evidence="2">DSM 19859</strain>
    </source>
</reference>
<dbReference type="Proteomes" id="UP000184240">
    <property type="component" value="Unassembled WGS sequence"/>
</dbReference>
<dbReference type="EMBL" id="FQXT01000002">
    <property type="protein sequence ID" value="SHH85126.1"/>
    <property type="molecule type" value="Genomic_DNA"/>
</dbReference>
<evidence type="ECO:0000313" key="2">
    <source>
        <dbReference type="Proteomes" id="UP000184240"/>
    </source>
</evidence>
<dbReference type="NCBIfam" id="TIGR03512">
    <property type="entry name" value="GldD_lipo"/>
    <property type="match status" value="1"/>
</dbReference>
<proteinExistence type="predicted"/>
<dbReference type="PROSITE" id="PS51257">
    <property type="entry name" value="PROKAR_LIPOPROTEIN"/>
    <property type="match status" value="1"/>
</dbReference>
<dbReference type="STRING" id="573501.SAMN04487999_1148"/>
<evidence type="ECO:0000313" key="1">
    <source>
        <dbReference type="EMBL" id="SHH85126.1"/>
    </source>
</evidence>
<gene>
    <name evidence="1" type="ORF">SAMN04487999_1148</name>
</gene>
<dbReference type="InterPro" id="IPR019850">
    <property type="entry name" value="GldD-like"/>
</dbReference>
<accession>A0A1M5WC99</accession>
<protein>
    <submittedName>
        <fullName evidence="1">Protein involved in gliding motility GldD</fullName>
    </submittedName>
</protein>
<dbReference type="RefSeq" id="WP_072981212.1">
    <property type="nucleotide sequence ID" value="NZ_FQXT01000002.1"/>
</dbReference>